<dbReference type="Pfam" id="PF00010">
    <property type="entry name" value="HLH"/>
    <property type="match status" value="1"/>
</dbReference>
<dbReference type="GO" id="GO:0046983">
    <property type="term" value="F:protein dimerization activity"/>
    <property type="evidence" value="ECO:0007669"/>
    <property type="project" value="InterPro"/>
</dbReference>
<feature type="domain" description="BHLH" evidence="1">
    <location>
        <begin position="184"/>
        <end position="236"/>
    </location>
</feature>
<dbReference type="Gene3D" id="4.10.280.10">
    <property type="entry name" value="Helix-loop-helix DNA-binding domain"/>
    <property type="match status" value="1"/>
</dbReference>
<proteinExistence type="predicted"/>
<dbReference type="EMBL" id="BMAT01000150">
    <property type="protein sequence ID" value="GFR60694.1"/>
    <property type="molecule type" value="Genomic_DNA"/>
</dbReference>
<dbReference type="CDD" id="cd11416">
    <property type="entry name" value="bHLH_TS_ceHLH13_like"/>
    <property type="match status" value="1"/>
</dbReference>
<accession>A0AAV4EIM6</accession>
<dbReference type="PROSITE" id="PS50888">
    <property type="entry name" value="BHLH"/>
    <property type="match status" value="1"/>
</dbReference>
<evidence type="ECO:0000313" key="3">
    <source>
        <dbReference type="Proteomes" id="UP000762676"/>
    </source>
</evidence>
<dbReference type="GO" id="GO:0000977">
    <property type="term" value="F:RNA polymerase II transcription regulatory region sequence-specific DNA binding"/>
    <property type="evidence" value="ECO:0007669"/>
    <property type="project" value="TreeGrafter"/>
</dbReference>
<organism evidence="2 3">
    <name type="scientific">Elysia marginata</name>
    <dbReference type="NCBI Taxonomy" id="1093978"/>
    <lineage>
        <taxon>Eukaryota</taxon>
        <taxon>Metazoa</taxon>
        <taxon>Spiralia</taxon>
        <taxon>Lophotrochozoa</taxon>
        <taxon>Mollusca</taxon>
        <taxon>Gastropoda</taxon>
        <taxon>Heterobranchia</taxon>
        <taxon>Euthyneura</taxon>
        <taxon>Panpulmonata</taxon>
        <taxon>Sacoglossa</taxon>
        <taxon>Placobranchoidea</taxon>
        <taxon>Plakobranchidae</taxon>
        <taxon>Elysia</taxon>
    </lineage>
</organism>
<dbReference type="InterPro" id="IPR050283">
    <property type="entry name" value="E-box_TF_Regulators"/>
</dbReference>
<dbReference type="PANTHER" id="PTHR23349">
    <property type="entry name" value="BASIC HELIX-LOOP-HELIX TRANSCRIPTION FACTOR, TWIST"/>
    <property type="match status" value="1"/>
</dbReference>
<gene>
    <name evidence="2" type="ORF">ElyMa_000086000</name>
</gene>
<dbReference type="InterPro" id="IPR011598">
    <property type="entry name" value="bHLH_dom"/>
</dbReference>
<comment type="caution">
    <text evidence="2">The sequence shown here is derived from an EMBL/GenBank/DDBJ whole genome shotgun (WGS) entry which is preliminary data.</text>
</comment>
<dbReference type="AlphaFoldDB" id="A0AAV4EIM6"/>
<sequence length="303" mass="34204">MHGLPQWKRNTRVVNTRPLTFLRMGASEGDYHGKAVNRPGTRPLTNRPSLSGRLKESFALSERPAPRTHRQYSSCAFTTKQNPHQEVSIGHGNGTLVSGLPHHVGVPSQYSSAYGQYENLHNDFAQMDDFNNGPAFNERPMLIPQESGYNSSSDYSNQGAVVMGYDGHSDPYTACGYQHPYGPVPRATANVRERKRMMSINGAFEELRLHVPTFPFEKRLSKIDTLRLAIAYIALLRDMLRSGTADPLQFVEASLRGRGRDRGKTSEWNTSGQWVQTFCSRKARIVHFYKNFLSMVIVRLLRS</sequence>
<dbReference type="InterPro" id="IPR036638">
    <property type="entry name" value="HLH_DNA-bd_sf"/>
</dbReference>
<dbReference type="GO" id="GO:0032502">
    <property type="term" value="P:developmental process"/>
    <property type="evidence" value="ECO:0007669"/>
    <property type="project" value="TreeGrafter"/>
</dbReference>
<evidence type="ECO:0000259" key="1">
    <source>
        <dbReference type="PROSITE" id="PS50888"/>
    </source>
</evidence>
<dbReference type="SMART" id="SM00353">
    <property type="entry name" value="HLH"/>
    <property type="match status" value="1"/>
</dbReference>
<reference evidence="2 3" key="1">
    <citation type="journal article" date="2021" name="Elife">
        <title>Chloroplast acquisition without the gene transfer in kleptoplastic sea slugs, Plakobranchus ocellatus.</title>
        <authorList>
            <person name="Maeda T."/>
            <person name="Takahashi S."/>
            <person name="Yoshida T."/>
            <person name="Shimamura S."/>
            <person name="Takaki Y."/>
            <person name="Nagai Y."/>
            <person name="Toyoda A."/>
            <person name="Suzuki Y."/>
            <person name="Arimoto A."/>
            <person name="Ishii H."/>
            <person name="Satoh N."/>
            <person name="Nishiyama T."/>
            <person name="Hasebe M."/>
            <person name="Maruyama T."/>
            <person name="Minagawa J."/>
            <person name="Obokata J."/>
            <person name="Shigenobu S."/>
        </authorList>
    </citation>
    <scope>NUCLEOTIDE SEQUENCE [LARGE SCALE GENOMIC DNA]</scope>
</reference>
<dbReference type="PANTHER" id="PTHR23349:SF97">
    <property type="entry name" value="BHLH DOMAIN-CONTAINING PROTEIN"/>
    <property type="match status" value="1"/>
</dbReference>
<dbReference type="GO" id="GO:0000981">
    <property type="term" value="F:DNA-binding transcription factor activity, RNA polymerase II-specific"/>
    <property type="evidence" value="ECO:0007669"/>
    <property type="project" value="TreeGrafter"/>
</dbReference>
<dbReference type="Proteomes" id="UP000762676">
    <property type="component" value="Unassembled WGS sequence"/>
</dbReference>
<protein>
    <recommendedName>
        <fullName evidence="1">BHLH domain-containing protein</fullName>
    </recommendedName>
</protein>
<name>A0AAV4EIM6_9GAST</name>
<keyword evidence="3" id="KW-1185">Reference proteome</keyword>
<dbReference type="SUPFAM" id="SSF47459">
    <property type="entry name" value="HLH, helix-loop-helix DNA-binding domain"/>
    <property type="match status" value="1"/>
</dbReference>
<evidence type="ECO:0000313" key="2">
    <source>
        <dbReference type="EMBL" id="GFR60694.1"/>
    </source>
</evidence>